<dbReference type="Proteomes" id="UP001476282">
    <property type="component" value="Unassembled WGS sequence"/>
</dbReference>
<comment type="caution">
    <text evidence="2">The sequence shown here is derived from an EMBL/GenBank/DDBJ whole genome shotgun (WGS) entry which is preliminary data.</text>
</comment>
<sequence length="204" mass="22221">MPPVKTFRPALSHVPARPARFLGSLACMLGWVLAVASCSPANQYYLLTPEGPAPSSGGMGIGVGPVSIASYLERDNIVFQESSNHLAVSASHRWAGDLDNNIAQVLATNLGRRLHTGNVTTYPWYNDHELRYQITVDVRQLHGTADGDAFLDAAWRVYSLPDRRMVANRNWSGTEPLEVDGYNSLAAAESKLLARLATQIAESM</sequence>
<reference evidence="2 3" key="1">
    <citation type="submission" date="2024-02" db="EMBL/GenBank/DDBJ databases">
        <title>Haloferula sargassicola NBRC 104335.</title>
        <authorList>
            <person name="Ichikawa N."/>
            <person name="Katano-Makiyama Y."/>
            <person name="Hidaka K."/>
        </authorList>
    </citation>
    <scope>NUCLEOTIDE SEQUENCE [LARGE SCALE GENOMIC DNA]</scope>
    <source>
        <strain evidence="2 3">NBRC 104335</strain>
    </source>
</reference>
<dbReference type="SUPFAM" id="SSF159594">
    <property type="entry name" value="XCC0632-like"/>
    <property type="match status" value="1"/>
</dbReference>
<dbReference type="Gene3D" id="3.40.50.10610">
    <property type="entry name" value="ABC-type transport auxiliary lipoprotein component"/>
    <property type="match status" value="1"/>
</dbReference>
<keyword evidence="3" id="KW-1185">Reference proteome</keyword>
<dbReference type="InterPro" id="IPR005586">
    <property type="entry name" value="ABC_trans_aux"/>
</dbReference>
<gene>
    <name evidence="2" type="ORF">Hsar01_02509</name>
</gene>
<evidence type="ECO:0000313" key="3">
    <source>
        <dbReference type="Proteomes" id="UP001476282"/>
    </source>
</evidence>
<evidence type="ECO:0000313" key="2">
    <source>
        <dbReference type="EMBL" id="GAA5483279.1"/>
    </source>
</evidence>
<name>A0ABP9UPL4_9BACT</name>
<feature type="domain" description="ABC-type transport auxiliary lipoprotein component" evidence="1">
    <location>
        <begin position="48"/>
        <end position="201"/>
    </location>
</feature>
<accession>A0ABP9UPL4</accession>
<dbReference type="Pfam" id="PF03886">
    <property type="entry name" value="ABC_trans_aux"/>
    <property type="match status" value="1"/>
</dbReference>
<dbReference type="EMBL" id="BAABRI010000013">
    <property type="protein sequence ID" value="GAA5483279.1"/>
    <property type="molecule type" value="Genomic_DNA"/>
</dbReference>
<protein>
    <recommendedName>
        <fullName evidence="1">ABC-type transport auxiliary lipoprotein component domain-containing protein</fullName>
    </recommendedName>
</protein>
<evidence type="ECO:0000259" key="1">
    <source>
        <dbReference type="Pfam" id="PF03886"/>
    </source>
</evidence>
<proteinExistence type="predicted"/>
<organism evidence="2 3">
    <name type="scientific">Haloferula sargassicola</name>
    <dbReference type="NCBI Taxonomy" id="490096"/>
    <lineage>
        <taxon>Bacteria</taxon>
        <taxon>Pseudomonadati</taxon>
        <taxon>Verrucomicrobiota</taxon>
        <taxon>Verrucomicrobiia</taxon>
        <taxon>Verrucomicrobiales</taxon>
        <taxon>Verrucomicrobiaceae</taxon>
        <taxon>Haloferula</taxon>
    </lineage>
</organism>